<name>A0ABN8Y2X9_RANTA</name>
<gene>
    <name evidence="2" type="ORF">MRATA1EN1_LOCUS4921</name>
</gene>
<evidence type="ECO:0000256" key="1">
    <source>
        <dbReference type="SAM" id="MobiDB-lite"/>
    </source>
</evidence>
<accession>A0ABN8Y2X9</accession>
<sequence length="200" mass="21741">MIENVRNKAECEYKLRVNPKGCLAWFWRSHKRRRAAPKARGEARKPRWTRLLKEPENRLDSGSGPSLGPLSRPAAWIPIWTRSLEPAAGTARREQRAHPTAKPESLGPGSAAGPGLRSRRTAGRARADVRPRRPGLPDALDHSALSARQSAALTPRLRPQGEAPRAQHLRAPAAPARRARPQAAGGQGVKMARDASGGKA</sequence>
<protein>
    <submittedName>
        <fullName evidence="2">Uncharacterized protein</fullName>
    </submittedName>
</protein>
<evidence type="ECO:0000313" key="3">
    <source>
        <dbReference type="Proteomes" id="UP001176941"/>
    </source>
</evidence>
<evidence type="ECO:0000313" key="2">
    <source>
        <dbReference type="EMBL" id="CAI9155959.1"/>
    </source>
</evidence>
<feature type="compositionally biased region" description="Basic and acidic residues" evidence="1">
    <location>
        <begin position="39"/>
        <end position="59"/>
    </location>
</feature>
<dbReference type="EMBL" id="OX459949">
    <property type="protein sequence ID" value="CAI9155959.1"/>
    <property type="molecule type" value="Genomic_DNA"/>
</dbReference>
<feature type="compositionally biased region" description="Low complexity" evidence="1">
    <location>
        <begin position="60"/>
        <end position="72"/>
    </location>
</feature>
<feature type="region of interest" description="Disordered" evidence="1">
    <location>
        <begin position="34"/>
        <end position="72"/>
    </location>
</feature>
<keyword evidence="3" id="KW-1185">Reference proteome</keyword>
<proteinExistence type="predicted"/>
<feature type="region of interest" description="Disordered" evidence="1">
    <location>
        <begin position="87"/>
        <end position="200"/>
    </location>
</feature>
<feature type="compositionally biased region" description="Low complexity" evidence="1">
    <location>
        <begin position="163"/>
        <end position="184"/>
    </location>
</feature>
<dbReference type="Proteomes" id="UP001176941">
    <property type="component" value="Chromosome 13"/>
</dbReference>
<reference evidence="2" key="1">
    <citation type="submission" date="2023-04" db="EMBL/GenBank/DDBJ databases">
        <authorList>
            <consortium name="ELIXIR-Norway"/>
        </authorList>
    </citation>
    <scope>NUCLEOTIDE SEQUENCE [LARGE SCALE GENOMIC DNA]</scope>
</reference>
<organism evidence="2 3">
    <name type="scientific">Rangifer tarandus platyrhynchus</name>
    <name type="common">Svalbard reindeer</name>
    <dbReference type="NCBI Taxonomy" id="3082113"/>
    <lineage>
        <taxon>Eukaryota</taxon>
        <taxon>Metazoa</taxon>
        <taxon>Chordata</taxon>
        <taxon>Craniata</taxon>
        <taxon>Vertebrata</taxon>
        <taxon>Euteleostomi</taxon>
        <taxon>Mammalia</taxon>
        <taxon>Eutheria</taxon>
        <taxon>Laurasiatheria</taxon>
        <taxon>Artiodactyla</taxon>
        <taxon>Ruminantia</taxon>
        <taxon>Pecora</taxon>
        <taxon>Cervidae</taxon>
        <taxon>Odocoileinae</taxon>
        <taxon>Rangifer</taxon>
    </lineage>
</organism>